<gene>
    <name evidence="2" type="ORF">QHG74_22395</name>
</gene>
<evidence type="ECO:0000313" key="3">
    <source>
        <dbReference type="Proteomes" id="UP001292913"/>
    </source>
</evidence>
<dbReference type="RefSeq" id="WP_258980315.1">
    <property type="nucleotide sequence ID" value="NZ_JARZAK010000025.1"/>
</dbReference>
<feature type="chain" id="PRO_5047455718" evidence="1">
    <location>
        <begin position="24"/>
        <end position="296"/>
    </location>
</feature>
<evidence type="ECO:0000256" key="1">
    <source>
        <dbReference type="SAM" id="SignalP"/>
    </source>
</evidence>
<protein>
    <submittedName>
        <fullName evidence="2">Uncharacterized protein</fullName>
    </submittedName>
</protein>
<dbReference type="EMBL" id="JARZAK010000025">
    <property type="protein sequence ID" value="MDY7260469.1"/>
    <property type="molecule type" value="Genomic_DNA"/>
</dbReference>
<accession>A0ABU5HXD0</accession>
<feature type="signal peptide" evidence="1">
    <location>
        <begin position="1"/>
        <end position="23"/>
    </location>
</feature>
<organism evidence="2 3">
    <name type="scientific">Bacteroides vicugnae</name>
    <dbReference type="NCBI Taxonomy" id="3037989"/>
    <lineage>
        <taxon>Bacteria</taxon>
        <taxon>Pseudomonadati</taxon>
        <taxon>Bacteroidota</taxon>
        <taxon>Bacteroidia</taxon>
        <taxon>Bacteroidales</taxon>
        <taxon>Bacteroidaceae</taxon>
        <taxon>Bacteroides</taxon>
    </lineage>
</organism>
<dbReference type="Proteomes" id="UP001292913">
    <property type="component" value="Unassembled WGS sequence"/>
</dbReference>
<comment type="caution">
    <text evidence="2">The sequence shown here is derived from an EMBL/GenBank/DDBJ whole genome shotgun (WGS) entry which is preliminary data.</text>
</comment>
<proteinExistence type="predicted"/>
<keyword evidence="1" id="KW-0732">Signal</keyword>
<sequence length="296" mass="33092">MKKYLFYSLFVILAMGFYNCSSSDDGEPESEPEPTDPINTYFKDEVKPQASVACFAGAYYHKAVTSKDLWLGIGGTIKLPTATFDEDRKNPSKPGQYLDNPSIYLGGNMGGQETDIGLTWEVIKDEQGNISAERKAFRPFMRRTSHSSGQASNYSNAPAQKEYYWYPGEEVTISIQIIRSGVLKFIVDGNGKHYESEYECAGYKQGTRGEFKRVNAIDQVSNEGKPTQATNTKVEGAQWKGSFLFRMYDGKIVKTPLHTGRYTDMRCPDAMYFDINSTEAEQKIGAESVEINGAGY</sequence>
<name>A0ABU5HXD0_9BACE</name>
<keyword evidence="3" id="KW-1185">Reference proteome</keyword>
<evidence type="ECO:0000313" key="2">
    <source>
        <dbReference type="EMBL" id="MDY7260469.1"/>
    </source>
</evidence>
<reference evidence="2 3" key="1">
    <citation type="submission" date="2023-04" db="EMBL/GenBank/DDBJ databases">
        <title>Bacteroides pacosi sp. nov., isolated from the fecal material of an alpaca.</title>
        <authorList>
            <person name="Miller S."/>
            <person name="Hendry M."/>
            <person name="King J."/>
            <person name="Sankaranarayanan K."/>
            <person name="Lawson P.A."/>
        </authorList>
    </citation>
    <scope>NUCLEOTIDE SEQUENCE [LARGE SCALE GENOMIC DNA]</scope>
    <source>
        <strain evidence="2 3">A2-P53</strain>
    </source>
</reference>